<keyword evidence="4" id="KW-1185">Reference proteome</keyword>
<dbReference type="InterPro" id="IPR029058">
    <property type="entry name" value="AB_hydrolase_fold"/>
</dbReference>
<dbReference type="SUPFAM" id="SSF53474">
    <property type="entry name" value="alpha/beta-Hydrolases"/>
    <property type="match status" value="1"/>
</dbReference>
<dbReference type="Pfam" id="PF00561">
    <property type="entry name" value="Abhydrolase_1"/>
    <property type="match status" value="1"/>
</dbReference>
<dbReference type="EMBL" id="AP026562">
    <property type="protein sequence ID" value="BDP44415.1"/>
    <property type="molecule type" value="Genomic_DNA"/>
</dbReference>
<sequence length="296" mass="31491">MTSPTLRAGYAPVNGLRMYYEVHGTGAPLVVLHGAYMTVDLLGGLVSELAGHQRVIAPELQGHGHTADSGRPLSYEGMADDVAALLAHLGISQADVLGYSMGGAVALQLAIRHPQVVRKLVVASASCNSEGVYPELLEGIEQMTPEVFDGTPWKEAYDRVAPNPEEFGVLVDRLKALDLEVMNWPAEAIQAIRAPTLLIVGDADIVRPEHAVELFRLLGGGVAGDLTGLPAARLAVLPGTTHTAVLDRASWLRPMILEFLDAPLPEGTAARAAVEAGINRDTPGRMNDERRPAVQL</sequence>
<dbReference type="PANTHER" id="PTHR43433">
    <property type="entry name" value="HYDROLASE, ALPHA/BETA FOLD FAMILY PROTEIN"/>
    <property type="match status" value="1"/>
</dbReference>
<evidence type="ECO:0000256" key="1">
    <source>
        <dbReference type="SAM" id="MobiDB-lite"/>
    </source>
</evidence>
<protein>
    <submittedName>
        <fullName evidence="3">Oxidoreductase</fullName>
    </submittedName>
</protein>
<dbReference type="PANTHER" id="PTHR43433:SF5">
    <property type="entry name" value="AB HYDROLASE-1 DOMAIN-CONTAINING PROTEIN"/>
    <property type="match status" value="1"/>
</dbReference>
<dbReference type="Gene3D" id="3.40.50.1820">
    <property type="entry name" value="alpha/beta hydrolase"/>
    <property type="match status" value="1"/>
</dbReference>
<proteinExistence type="predicted"/>
<gene>
    <name evidence="3" type="ORF">DAETH_43840</name>
</gene>
<dbReference type="InterPro" id="IPR000073">
    <property type="entry name" value="AB_hydrolase_1"/>
</dbReference>
<feature type="domain" description="AB hydrolase-1" evidence="2">
    <location>
        <begin position="28"/>
        <end position="152"/>
    </location>
</feature>
<keyword evidence="3" id="KW-0614">Plasmid</keyword>
<feature type="region of interest" description="Disordered" evidence="1">
    <location>
        <begin position="277"/>
        <end position="296"/>
    </location>
</feature>
<accession>A0ABN6RNL0</accession>
<reference evidence="3" key="1">
    <citation type="submission" date="2022-07" db="EMBL/GenBank/DDBJ databases">
        <title>Complete Genome Sequence of the Radioresistant Bacterium Deinococcus aetherius ST0316, Isolated from the Air Dust collected in Lower Stratosphere above Japan.</title>
        <authorList>
            <person name="Satoh K."/>
            <person name="Hagiwara K."/>
            <person name="Katsumata K."/>
            <person name="Kubo A."/>
            <person name="Yokobori S."/>
            <person name="Yamagishi A."/>
            <person name="Oono Y."/>
            <person name="Narumi I."/>
        </authorList>
    </citation>
    <scope>NUCLEOTIDE SEQUENCE</scope>
    <source>
        <strain evidence="3">ST0316</strain>
        <plasmid evidence="3">pDAETH-2</plasmid>
    </source>
</reference>
<feature type="compositionally biased region" description="Basic and acidic residues" evidence="1">
    <location>
        <begin position="282"/>
        <end position="296"/>
    </location>
</feature>
<name>A0ABN6RNL0_9DEIO</name>
<dbReference type="RefSeq" id="WP_264778254.1">
    <property type="nucleotide sequence ID" value="NZ_AP026562.1"/>
</dbReference>
<dbReference type="InterPro" id="IPR050471">
    <property type="entry name" value="AB_hydrolase"/>
</dbReference>
<evidence type="ECO:0000313" key="4">
    <source>
        <dbReference type="Proteomes" id="UP001064971"/>
    </source>
</evidence>
<evidence type="ECO:0000259" key="2">
    <source>
        <dbReference type="Pfam" id="PF00561"/>
    </source>
</evidence>
<dbReference type="PRINTS" id="PR00111">
    <property type="entry name" value="ABHYDROLASE"/>
</dbReference>
<organism evidence="3 4">
    <name type="scientific">Deinococcus aetherius</name>
    <dbReference type="NCBI Taxonomy" id="200252"/>
    <lineage>
        <taxon>Bacteria</taxon>
        <taxon>Thermotogati</taxon>
        <taxon>Deinococcota</taxon>
        <taxon>Deinococci</taxon>
        <taxon>Deinococcales</taxon>
        <taxon>Deinococcaceae</taxon>
        <taxon>Deinococcus</taxon>
    </lineage>
</organism>
<evidence type="ECO:0000313" key="3">
    <source>
        <dbReference type="EMBL" id="BDP44415.1"/>
    </source>
</evidence>
<geneLocation type="plasmid" evidence="3 4">
    <name>pDAETH-2</name>
</geneLocation>
<dbReference type="Proteomes" id="UP001064971">
    <property type="component" value="Plasmid pDAETH-2"/>
</dbReference>